<comment type="caution">
    <text evidence="2">The sequence shown here is derived from an EMBL/GenBank/DDBJ whole genome shotgun (WGS) entry which is preliminary data.</text>
</comment>
<proteinExistence type="predicted"/>
<protein>
    <submittedName>
        <fullName evidence="2">Alpha-1,6-mannanase</fullName>
    </submittedName>
</protein>
<dbReference type="PANTHER" id="PTHR47791:SF4">
    <property type="entry name" value="(PUTATIVE SECRETED PROTEIN)-RELATED"/>
    <property type="match status" value="1"/>
</dbReference>
<dbReference type="EMBL" id="QSJP01000008">
    <property type="protein sequence ID" value="RHD88327.1"/>
    <property type="molecule type" value="Genomic_DNA"/>
</dbReference>
<feature type="chain" id="PRO_5019097446" evidence="1">
    <location>
        <begin position="26"/>
        <end position="396"/>
    </location>
</feature>
<accession>A0A414HMZ0</accession>
<dbReference type="PANTHER" id="PTHR47791">
    <property type="entry name" value="MEIOTICALLY UP-REGULATED GENE 191 PROTEIN"/>
    <property type="match status" value="1"/>
</dbReference>
<name>A0A414HMZ0_BACT4</name>
<dbReference type="Gene3D" id="1.50.10.20">
    <property type="match status" value="1"/>
</dbReference>
<dbReference type="GO" id="GO:0005975">
    <property type="term" value="P:carbohydrate metabolic process"/>
    <property type="evidence" value="ECO:0007669"/>
    <property type="project" value="InterPro"/>
</dbReference>
<dbReference type="InterPro" id="IPR005198">
    <property type="entry name" value="Glyco_hydro_76"/>
</dbReference>
<reference evidence="2 3" key="1">
    <citation type="submission" date="2018-08" db="EMBL/GenBank/DDBJ databases">
        <title>A genome reference for cultivated species of the human gut microbiota.</title>
        <authorList>
            <person name="Zou Y."/>
            <person name="Xue W."/>
            <person name="Luo G."/>
        </authorList>
    </citation>
    <scope>NUCLEOTIDE SEQUENCE [LARGE SCALE GENOMIC DNA]</scope>
    <source>
        <strain evidence="2 3">AM30-26</strain>
    </source>
</reference>
<dbReference type="Proteomes" id="UP000284785">
    <property type="component" value="Unassembled WGS sequence"/>
</dbReference>
<evidence type="ECO:0000313" key="2">
    <source>
        <dbReference type="EMBL" id="RHD88327.1"/>
    </source>
</evidence>
<dbReference type="InterPro" id="IPR008928">
    <property type="entry name" value="6-hairpin_glycosidase_sf"/>
</dbReference>
<dbReference type="Pfam" id="PF03663">
    <property type="entry name" value="Glyco_hydro_76"/>
    <property type="match status" value="1"/>
</dbReference>
<dbReference type="PROSITE" id="PS51257">
    <property type="entry name" value="PROKAR_LIPOPROTEIN"/>
    <property type="match status" value="1"/>
</dbReference>
<feature type="signal peptide" evidence="1">
    <location>
        <begin position="1"/>
        <end position="25"/>
    </location>
</feature>
<dbReference type="PIRSF" id="PIRSF021505">
    <property type="entry name" value="O_gly_hdrol"/>
    <property type="match status" value="1"/>
</dbReference>
<dbReference type="InterPro" id="IPR014512">
    <property type="entry name" value="O_gly_hydro"/>
</dbReference>
<gene>
    <name evidence="2" type="ORF">DW780_11215</name>
</gene>
<keyword evidence="1" id="KW-0732">Signal</keyword>
<dbReference type="SUPFAM" id="SSF48208">
    <property type="entry name" value="Six-hairpin glycosidases"/>
    <property type="match status" value="1"/>
</dbReference>
<dbReference type="AlphaFoldDB" id="A0A414HMZ0"/>
<sequence>MKALRFLLIIVCAYFLASCVSTKQADSNSNLDRARQTLDSLYLNYSVSNSHLLRENYPFNEQYKVTYLASENQANMPNQFSYLWPYSGTFSAVNALLEATHDKKYQQLLEKQVLPGLEEYFDTERTPVAYSSYIRTAPTSDRFYDDNIWVGIDFIDIYQITKEKKYLDKAQLIWNFIESGTDSLLGDGIYWCEQKKESKNTCSNAPGSVFALKLFKATNDSLYFKRGKELYKWTQKNLQDSTDYLYFDNIRLDGKIGKAKFAYNSGQMMQSAALLYQLTKNPDYLEDAQSIAKECYNYFFTDFTTDTGESLKMLKQGNIWFTAVMLRGFIELYQLDQNKTFIDAFNQCLSYAWDNARDENGLFGTDLTGNNNNNKKKWLLTQAAMVEMYSRLAAIQ</sequence>
<organism evidence="2 3">
    <name type="scientific">Bacteroides thetaiotaomicron</name>
    <dbReference type="NCBI Taxonomy" id="818"/>
    <lineage>
        <taxon>Bacteria</taxon>
        <taxon>Pseudomonadati</taxon>
        <taxon>Bacteroidota</taxon>
        <taxon>Bacteroidia</taxon>
        <taxon>Bacteroidales</taxon>
        <taxon>Bacteroidaceae</taxon>
        <taxon>Bacteroides</taxon>
    </lineage>
</organism>
<dbReference type="InterPro" id="IPR053169">
    <property type="entry name" value="MUG_Protein"/>
</dbReference>
<dbReference type="RefSeq" id="WP_117981506.1">
    <property type="nucleotide sequence ID" value="NZ_CABJDH010000013.1"/>
</dbReference>
<evidence type="ECO:0000256" key="1">
    <source>
        <dbReference type="SAM" id="SignalP"/>
    </source>
</evidence>
<evidence type="ECO:0000313" key="3">
    <source>
        <dbReference type="Proteomes" id="UP000284785"/>
    </source>
</evidence>